<comment type="caution">
    <text evidence="1">The sequence shown here is derived from an EMBL/GenBank/DDBJ whole genome shotgun (WGS) entry which is preliminary data.</text>
</comment>
<dbReference type="InterPro" id="IPR006379">
    <property type="entry name" value="HAD-SF_hydro_IIB"/>
</dbReference>
<dbReference type="CDD" id="cd07516">
    <property type="entry name" value="HAD_Pase"/>
    <property type="match status" value="1"/>
</dbReference>
<dbReference type="SFLD" id="SFLDS00003">
    <property type="entry name" value="Haloacid_Dehalogenase"/>
    <property type="match status" value="1"/>
</dbReference>
<dbReference type="GO" id="GO:0000287">
    <property type="term" value="F:magnesium ion binding"/>
    <property type="evidence" value="ECO:0007669"/>
    <property type="project" value="TreeGrafter"/>
</dbReference>
<dbReference type="OrthoDB" id="9790031at2"/>
<dbReference type="Gene3D" id="3.30.1240.10">
    <property type="match status" value="1"/>
</dbReference>
<evidence type="ECO:0000313" key="2">
    <source>
        <dbReference type="Proteomes" id="UP000051908"/>
    </source>
</evidence>
<dbReference type="Pfam" id="PF08282">
    <property type="entry name" value="Hydrolase_3"/>
    <property type="match status" value="1"/>
</dbReference>
<dbReference type="RefSeq" id="WP_025086024.1">
    <property type="nucleotide sequence ID" value="NZ_AZES01000134.1"/>
</dbReference>
<dbReference type="Proteomes" id="UP000051908">
    <property type="component" value="Unassembled WGS sequence"/>
</dbReference>
<gene>
    <name evidence="1" type="ORF">FD33_GL001162</name>
</gene>
<keyword evidence="1" id="KW-0378">Hydrolase</keyword>
<dbReference type="NCBIfam" id="TIGR01484">
    <property type="entry name" value="HAD-SF-IIB"/>
    <property type="match status" value="1"/>
</dbReference>
<dbReference type="PANTHER" id="PTHR10000:SF8">
    <property type="entry name" value="HAD SUPERFAMILY HYDROLASE-LIKE, TYPE 3"/>
    <property type="match status" value="1"/>
</dbReference>
<dbReference type="PATRIC" id="fig|1122151.5.peg.1204"/>
<dbReference type="InterPro" id="IPR000150">
    <property type="entry name" value="Cof"/>
</dbReference>
<reference evidence="1 2" key="1">
    <citation type="journal article" date="2015" name="Genome Announc.">
        <title>Expanding the biotechnology potential of lactobacilli through comparative genomics of 213 strains and associated genera.</title>
        <authorList>
            <person name="Sun Z."/>
            <person name="Harris H.M."/>
            <person name="McCann A."/>
            <person name="Guo C."/>
            <person name="Argimon S."/>
            <person name="Zhang W."/>
            <person name="Yang X."/>
            <person name="Jeffery I.B."/>
            <person name="Cooney J.C."/>
            <person name="Kagawa T.F."/>
            <person name="Liu W."/>
            <person name="Song Y."/>
            <person name="Salvetti E."/>
            <person name="Wrobel A."/>
            <person name="Rasinkangas P."/>
            <person name="Parkhill J."/>
            <person name="Rea M.C."/>
            <person name="O'Sullivan O."/>
            <person name="Ritari J."/>
            <person name="Douillard F.P."/>
            <person name="Paul Ross R."/>
            <person name="Yang R."/>
            <person name="Briner A.E."/>
            <person name="Felis G.E."/>
            <person name="de Vos W.M."/>
            <person name="Barrangou R."/>
            <person name="Klaenhammer T.R."/>
            <person name="Caufield P.W."/>
            <person name="Cui Y."/>
            <person name="Zhang H."/>
            <person name="O'Toole P.W."/>
        </authorList>
    </citation>
    <scope>NUCLEOTIDE SEQUENCE [LARGE SCALE GENOMIC DNA]</scope>
    <source>
        <strain evidence="1 2">DSM 13238</strain>
    </source>
</reference>
<dbReference type="InterPro" id="IPR036412">
    <property type="entry name" value="HAD-like_sf"/>
</dbReference>
<dbReference type="PANTHER" id="PTHR10000">
    <property type="entry name" value="PHOSPHOSERINE PHOSPHATASE"/>
    <property type="match status" value="1"/>
</dbReference>
<evidence type="ECO:0000313" key="1">
    <source>
        <dbReference type="EMBL" id="KRL29153.1"/>
    </source>
</evidence>
<dbReference type="SUPFAM" id="SSF56784">
    <property type="entry name" value="HAD-like"/>
    <property type="match status" value="1"/>
</dbReference>
<dbReference type="SFLD" id="SFLDG01144">
    <property type="entry name" value="C2.B.4:_PGP_Like"/>
    <property type="match status" value="1"/>
</dbReference>
<name>A0A0R1P9K3_9LACO</name>
<dbReference type="GO" id="GO:0016791">
    <property type="term" value="F:phosphatase activity"/>
    <property type="evidence" value="ECO:0007669"/>
    <property type="project" value="UniProtKB-ARBA"/>
</dbReference>
<organism evidence="1 2">
    <name type="scientific">Companilactobacillus paralimentarius DSM 13238 = JCM 10415</name>
    <dbReference type="NCBI Taxonomy" id="1122151"/>
    <lineage>
        <taxon>Bacteria</taxon>
        <taxon>Bacillati</taxon>
        <taxon>Bacillota</taxon>
        <taxon>Bacilli</taxon>
        <taxon>Lactobacillales</taxon>
        <taxon>Lactobacillaceae</taxon>
        <taxon>Companilactobacillus</taxon>
    </lineage>
</organism>
<dbReference type="GO" id="GO:0005829">
    <property type="term" value="C:cytosol"/>
    <property type="evidence" value="ECO:0007669"/>
    <property type="project" value="TreeGrafter"/>
</dbReference>
<dbReference type="GeneID" id="96668839"/>
<proteinExistence type="predicted"/>
<dbReference type="SFLD" id="SFLDG01140">
    <property type="entry name" value="C2.B:_Phosphomannomutase_and_P"/>
    <property type="match status" value="1"/>
</dbReference>
<keyword evidence="2" id="KW-1185">Reference proteome</keyword>
<dbReference type="EMBL" id="AZES01000134">
    <property type="protein sequence ID" value="KRL29153.1"/>
    <property type="molecule type" value="Genomic_DNA"/>
</dbReference>
<dbReference type="AlphaFoldDB" id="A0A0R1P9K3"/>
<accession>A0A0R1P9K3</accession>
<sequence>MNYKLIALDMDDTLLTTEKTISAKNQKIIKQALEQGIKVVLCSGRTHNAITGYAKTLGISGENQYMITNGGGMIENMAGKVIFSRTMNNQFYREFVDFIKRNQLHYNVVDDKGNTYTSHVEKIDKYTITQAFENDNGLYIREPEELPDDFEIVKAIINGPEQQLDEISEMVHQHFDQDYFVVRTGVGFLEIFPQDVNKGEAVKQLAAQLKIDLSQVMAMGDRDNDIPMLKVAGKGIAMENATNGAKAASDYVTADNNHDGVGLAIEKFAL</sequence>
<dbReference type="Gene3D" id="3.40.50.1000">
    <property type="entry name" value="HAD superfamily/HAD-like"/>
    <property type="match status" value="1"/>
</dbReference>
<protein>
    <submittedName>
        <fullName evidence="1">HAD superfamily hydrolase</fullName>
    </submittedName>
</protein>
<dbReference type="NCBIfam" id="TIGR00099">
    <property type="entry name" value="Cof-subfamily"/>
    <property type="match status" value="1"/>
</dbReference>
<dbReference type="InterPro" id="IPR023214">
    <property type="entry name" value="HAD_sf"/>
</dbReference>